<dbReference type="SUPFAM" id="SSF82714">
    <property type="entry name" value="Multidrug efflux transporter AcrB TolC docking domain, DN and DC subdomains"/>
    <property type="match status" value="2"/>
</dbReference>
<evidence type="ECO:0000256" key="1">
    <source>
        <dbReference type="ARBA" id="ARBA00004651"/>
    </source>
</evidence>
<proteinExistence type="inferred from homology"/>
<dbReference type="GO" id="GO:0005886">
    <property type="term" value="C:plasma membrane"/>
    <property type="evidence" value="ECO:0007669"/>
    <property type="project" value="UniProtKB-SubCell"/>
</dbReference>
<comment type="similarity">
    <text evidence="2">Belongs to the resistance-nodulation-cell division (RND) (TC 2.A.6) family.</text>
</comment>
<dbReference type="NCBIfam" id="TIGR00914">
    <property type="entry name" value="2A0601"/>
    <property type="match status" value="1"/>
</dbReference>
<feature type="transmembrane region" description="Helical" evidence="8">
    <location>
        <begin position="7"/>
        <end position="25"/>
    </location>
</feature>
<dbReference type="OrthoDB" id="8270at2"/>
<feature type="transmembrane region" description="Helical" evidence="8">
    <location>
        <begin position="913"/>
        <end position="937"/>
    </location>
</feature>
<evidence type="ECO:0000256" key="5">
    <source>
        <dbReference type="ARBA" id="ARBA00022692"/>
    </source>
</evidence>
<name>C0QPS0_PERMH</name>
<dbReference type="PaxDb" id="123214-PERMA_0879"/>
<evidence type="ECO:0000256" key="2">
    <source>
        <dbReference type="ARBA" id="ARBA00010942"/>
    </source>
</evidence>
<gene>
    <name evidence="9" type="ordered locus">PERMA_0879</name>
</gene>
<evidence type="ECO:0000256" key="3">
    <source>
        <dbReference type="ARBA" id="ARBA00022448"/>
    </source>
</evidence>
<evidence type="ECO:0000313" key="10">
    <source>
        <dbReference type="Proteomes" id="UP000001366"/>
    </source>
</evidence>
<dbReference type="GO" id="GO:0042910">
    <property type="term" value="F:xenobiotic transmembrane transporter activity"/>
    <property type="evidence" value="ECO:0007669"/>
    <property type="project" value="TreeGrafter"/>
</dbReference>
<feature type="transmembrane region" description="Helical" evidence="8">
    <location>
        <begin position="336"/>
        <end position="353"/>
    </location>
</feature>
<dbReference type="AlphaFoldDB" id="C0QPS0"/>
<dbReference type="Gene3D" id="3.30.70.1430">
    <property type="entry name" value="Multidrug efflux transporter AcrB pore domain"/>
    <property type="match status" value="2"/>
</dbReference>
<feature type="transmembrane region" description="Helical" evidence="8">
    <location>
        <begin position="957"/>
        <end position="978"/>
    </location>
</feature>
<protein>
    <submittedName>
        <fullName evidence="9">Cation efflux system protein CzcA</fullName>
    </submittedName>
</protein>
<feature type="transmembrane region" description="Helical" evidence="8">
    <location>
        <begin position="441"/>
        <end position="458"/>
    </location>
</feature>
<dbReference type="KEGG" id="pmx:PERMA_0879"/>
<dbReference type="Proteomes" id="UP000001366">
    <property type="component" value="Chromosome"/>
</dbReference>
<dbReference type="InterPro" id="IPR004763">
    <property type="entry name" value="CusA-like"/>
</dbReference>
<dbReference type="Gene3D" id="3.30.2090.10">
    <property type="entry name" value="Multidrug efflux transporter AcrB TolC docking domain, DN and DC subdomains"/>
    <property type="match status" value="2"/>
</dbReference>
<dbReference type="eggNOG" id="COG3696">
    <property type="taxonomic scope" value="Bacteria"/>
</dbReference>
<sequence length="1023" mass="114282">MIRWILQYRLLVIFALIGVISYGYYSFKTIPVDTFPDPTPLQVNIYTEAPGYSAEEVEALITKKIETVMSGIKDVEKVRSTSIPGLSYVAIFFKDGTDIYFDRRLVMEKLPEAQSQLPPGIVPIMGPNTSGLGNVLIYALITENNKYSLTDLRAIQEWLIKPILKSIDGVEDISQWGPEKAYLIKPDPEKLIQYDLTLGDIFEAVERNGGLAGGGYTKTPEGDLVVRAVASITEIDQIKEIPVKVDHGTVIRVKDLAVVEEGEVPQRRGAFTLNGEEVQGNIVLKRVHTNTKELIKKLKAEIEKINSEVLPEDVKIVILYDQSYLTDKALSTIEKALLEGIILVSIAMMIFLWNVRAAVLVILSIPFTLLIAFAVMKNLGLTADLMSLGGLAIGLGLFADATVVVIENIFRHLSHAKNRVNNKEVKLEIIKLSVQEITRPVFFAIIIIMVVFLPIFSFESVEGKYFKPLALTIIVALAASLLVAYVSMPVLAYFGLKPGSEKNVVMDFIEKIYITVLKGAMKIGLPLFVATVILFGFSVYLLTKVGTEFTPELDEGAVLLEVFLDTNISREEAKKIANVIEERAKSFDVVTNAFTTVGRAEKGEVTDVSYFEVWILLKPYREWKSMKTRKEFEEALREKLHDLPVAGLVFTQPIAMRIEELLSGVRAMIAVKVFGEDLNEINRIAMKVEEVATKIPGAVDVETEIQSGRLQLQIIPKYDQLYKYGYDVQRLLDLVGEYMAGVEVNEFRKELISFPVMIKLPEDTLDNIEKIKNIPLFRKDDGTLLRLQDVADVRIVPGFSKIRHENGLRYALVQMNLEGRDLGGFIRELEAKIKEEIKLPEGYFIKFAGQFENQERAMKRLSIVVPIAILLIFVLLYINYNSVRDSLLIMLNVPFATIGGILALYISGFHLSVPAAIGFIAVFGIATLNGVVLVSYIRQMLDEGFDIEESINRATKLRLRPILITATAASLGLLPILFTQDIGSEIQKPIAVVVIGGIFTSTFLTLILLPIVYKIVYRLTQKA</sequence>
<evidence type="ECO:0000256" key="4">
    <source>
        <dbReference type="ARBA" id="ARBA00022475"/>
    </source>
</evidence>
<evidence type="ECO:0000313" key="9">
    <source>
        <dbReference type="EMBL" id="ACO03524.1"/>
    </source>
</evidence>
<dbReference type="GO" id="GO:0008324">
    <property type="term" value="F:monoatomic cation transmembrane transporter activity"/>
    <property type="evidence" value="ECO:0007669"/>
    <property type="project" value="InterPro"/>
</dbReference>
<reference evidence="9 10" key="1">
    <citation type="journal article" date="2009" name="J. Bacteriol.">
        <title>Complete and draft genome sequences of six members of the Aquificales.</title>
        <authorList>
            <person name="Reysenbach A.L."/>
            <person name="Hamamura N."/>
            <person name="Podar M."/>
            <person name="Griffiths E."/>
            <person name="Ferreira S."/>
            <person name="Hochstein R."/>
            <person name="Heidelberg J."/>
            <person name="Johnson J."/>
            <person name="Mead D."/>
            <person name="Pohorille A."/>
            <person name="Sarmiento M."/>
            <person name="Schweighofer K."/>
            <person name="Seshadri R."/>
            <person name="Voytek M.A."/>
        </authorList>
    </citation>
    <scope>NUCLEOTIDE SEQUENCE [LARGE SCALE GENOMIC DNA]</scope>
    <source>
        <strain evidence="10">DSM 14350 / EX-H1</strain>
    </source>
</reference>
<keyword evidence="4" id="KW-1003">Cell membrane</keyword>
<keyword evidence="7 8" id="KW-0472">Membrane</keyword>
<dbReference type="STRING" id="123214.PERMA_0879"/>
<dbReference type="RefSeq" id="WP_012675763.1">
    <property type="nucleotide sequence ID" value="NC_012440.1"/>
</dbReference>
<dbReference type="PANTHER" id="PTHR32063">
    <property type="match status" value="1"/>
</dbReference>
<dbReference type="Gene3D" id="3.30.70.1320">
    <property type="entry name" value="Multidrug efflux transporter AcrB pore domain like"/>
    <property type="match status" value="1"/>
</dbReference>
<evidence type="ECO:0000256" key="8">
    <source>
        <dbReference type="SAM" id="Phobius"/>
    </source>
</evidence>
<keyword evidence="5 8" id="KW-0812">Transmembrane</keyword>
<dbReference type="Pfam" id="PF00873">
    <property type="entry name" value="ACR_tran"/>
    <property type="match status" value="1"/>
</dbReference>
<keyword evidence="3" id="KW-0813">Transport</keyword>
<dbReference type="HOGENOM" id="CLU_002755_1_2_0"/>
<dbReference type="Gene3D" id="1.20.1640.10">
    <property type="entry name" value="Multidrug efflux transporter AcrB transmembrane domain"/>
    <property type="match status" value="2"/>
</dbReference>
<keyword evidence="6 8" id="KW-1133">Transmembrane helix</keyword>
<dbReference type="InterPro" id="IPR001036">
    <property type="entry name" value="Acrflvin-R"/>
</dbReference>
<feature type="transmembrane region" description="Helical" evidence="8">
    <location>
        <begin position="990"/>
        <end position="1013"/>
    </location>
</feature>
<dbReference type="PANTHER" id="PTHR32063:SF24">
    <property type="entry name" value="CATION EFFLUX SYSTEM (ACRB_ACRD_ACRF FAMILY)"/>
    <property type="match status" value="1"/>
</dbReference>
<dbReference type="SUPFAM" id="SSF82866">
    <property type="entry name" value="Multidrug efflux transporter AcrB transmembrane domain"/>
    <property type="match status" value="2"/>
</dbReference>
<feature type="transmembrane region" description="Helical" evidence="8">
    <location>
        <begin position="523"/>
        <end position="542"/>
    </location>
</feature>
<feature type="transmembrane region" description="Helical" evidence="8">
    <location>
        <begin position="358"/>
        <end position="376"/>
    </location>
</feature>
<dbReference type="PRINTS" id="PR00702">
    <property type="entry name" value="ACRIFLAVINRP"/>
</dbReference>
<keyword evidence="10" id="KW-1185">Reference proteome</keyword>
<dbReference type="InterPro" id="IPR027463">
    <property type="entry name" value="AcrB_DN_DC_subdom"/>
</dbReference>
<accession>C0QPS0</accession>
<evidence type="ECO:0000256" key="7">
    <source>
        <dbReference type="ARBA" id="ARBA00023136"/>
    </source>
</evidence>
<feature type="transmembrane region" description="Helical" evidence="8">
    <location>
        <begin position="388"/>
        <end position="410"/>
    </location>
</feature>
<dbReference type="EMBL" id="CP001230">
    <property type="protein sequence ID" value="ACO03524.1"/>
    <property type="molecule type" value="Genomic_DNA"/>
</dbReference>
<feature type="transmembrane region" description="Helical" evidence="8">
    <location>
        <begin position="887"/>
        <end position="907"/>
    </location>
</feature>
<organism evidence="9 10">
    <name type="scientific">Persephonella marina (strain DSM 14350 / EX-H1)</name>
    <dbReference type="NCBI Taxonomy" id="123214"/>
    <lineage>
        <taxon>Bacteria</taxon>
        <taxon>Pseudomonadati</taxon>
        <taxon>Aquificota</taxon>
        <taxon>Aquificia</taxon>
        <taxon>Aquificales</taxon>
        <taxon>Hydrogenothermaceae</taxon>
        <taxon>Persephonella</taxon>
    </lineage>
</organism>
<dbReference type="Gene3D" id="3.30.70.1440">
    <property type="entry name" value="Multidrug efflux transporter AcrB pore domain"/>
    <property type="match status" value="1"/>
</dbReference>
<feature type="transmembrane region" description="Helical" evidence="8">
    <location>
        <begin position="470"/>
        <end position="496"/>
    </location>
</feature>
<evidence type="ECO:0000256" key="6">
    <source>
        <dbReference type="ARBA" id="ARBA00022989"/>
    </source>
</evidence>
<comment type="subcellular location">
    <subcellularLocation>
        <location evidence="1">Cell membrane</location>
        <topology evidence="1">Multi-pass membrane protein</topology>
    </subcellularLocation>
</comment>
<dbReference type="SUPFAM" id="SSF82693">
    <property type="entry name" value="Multidrug efflux transporter AcrB pore domain, PN1, PN2, PC1 and PC2 subdomains"/>
    <property type="match status" value="2"/>
</dbReference>
<feature type="transmembrane region" description="Helical" evidence="8">
    <location>
        <begin position="861"/>
        <end position="880"/>
    </location>
</feature>